<keyword evidence="5 8" id="KW-1133">Transmembrane helix</keyword>
<dbReference type="InterPro" id="IPR020846">
    <property type="entry name" value="MFS_dom"/>
</dbReference>
<evidence type="ECO:0000313" key="11">
    <source>
        <dbReference type="Proteomes" id="UP001500668"/>
    </source>
</evidence>
<dbReference type="InterPro" id="IPR005829">
    <property type="entry name" value="Sugar_transporter_CS"/>
</dbReference>
<keyword evidence="2" id="KW-0813">Transport</keyword>
<proteinExistence type="predicted"/>
<reference evidence="10 11" key="1">
    <citation type="journal article" date="2019" name="Int. J. Syst. Evol. Microbiol.">
        <title>The Global Catalogue of Microorganisms (GCM) 10K type strain sequencing project: providing services to taxonomists for standard genome sequencing and annotation.</title>
        <authorList>
            <consortium name="The Broad Institute Genomics Platform"/>
            <consortium name="The Broad Institute Genome Sequencing Center for Infectious Disease"/>
            <person name="Wu L."/>
            <person name="Ma J."/>
        </authorList>
    </citation>
    <scope>NUCLEOTIDE SEQUENCE [LARGE SCALE GENOMIC DNA]</scope>
    <source>
        <strain evidence="10 11">JCM 5067</strain>
    </source>
</reference>
<feature type="transmembrane region" description="Helical" evidence="8">
    <location>
        <begin position="268"/>
        <end position="288"/>
    </location>
</feature>
<feature type="transmembrane region" description="Helical" evidence="8">
    <location>
        <begin position="96"/>
        <end position="115"/>
    </location>
</feature>
<feature type="transmembrane region" description="Helical" evidence="8">
    <location>
        <begin position="388"/>
        <end position="408"/>
    </location>
</feature>
<dbReference type="PROSITE" id="PS50850">
    <property type="entry name" value="MFS"/>
    <property type="match status" value="1"/>
</dbReference>
<gene>
    <name evidence="10" type="ORF">GCM10010394_17050</name>
</gene>
<organism evidence="10 11">
    <name type="scientific">Streptomyces crystallinus</name>
    <dbReference type="NCBI Taxonomy" id="68191"/>
    <lineage>
        <taxon>Bacteria</taxon>
        <taxon>Bacillati</taxon>
        <taxon>Actinomycetota</taxon>
        <taxon>Actinomycetes</taxon>
        <taxon>Kitasatosporales</taxon>
        <taxon>Streptomycetaceae</taxon>
        <taxon>Streptomyces</taxon>
    </lineage>
</organism>
<evidence type="ECO:0000256" key="6">
    <source>
        <dbReference type="ARBA" id="ARBA00023136"/>
    </source>
</evidence>
<dbReference type="SUPFAM" id="SSF103473">
    <property type="entry name" value="MFS general substrate transporter"/>
    <property type="match status" value="1"/>
</dbReference>
<dbReference type="InterPro" id="IPR011701">
    <property type="entry name" value="MFS"/>
</dbReference>
<feature type="transmembrane region" description="Helical" evidence="8">
    <location>
        <begin position="230"/>
        <end position="256"/>
    </location>
</feature>
<feature type="region of interest" description="Disordered" evidence="7">
    <location>
        <begin position="1"/>
        <end position="22"/>
    </location>
</feature>
<feature type="domain" description="Major facilitator superfamily (MFS) profile" evidence="9">
    <location>
        <begin position="29"/>
        <end position="411"/>
    </location>
</feature>
<dbReference type="PROSITE" id="PS00216">
    <property type="entry name" value="SUGAR_TRANSPORT_1"/>
    <property type="match status" value="1"/>
</dbReference>
<keyword evidence="3" id="KW-1003">Cell membrane</keyword>
<feature type="transmembrane region" description="Helical" evidence="8">
    <location>
        <begin position="186"/>
        <end position="209"/>
    </location>
</feature>
<sequence length="415" mass="42018">MSNHGSARGADDSGPGHSGPGHSGAGRGLPFAMAAYAFTVAMCGTTLPTPLYRMYQEKWGFSSFMVTVIFAVYAVGVIVALLLLGQLSDAVGRRPVLLAGLVASALSAVCFLFEQGLPELFAGRVLSGLSAGLFTGTATAAVVELAPPRWAASATLVATAANMGGLGSGPLLAGLLAQFAPDPLRQVFIVDLVLVAAGVVGVLLIPATVRDREGGSRRPRRLRVPASVRPAFVPAAMAGFAGFATMGLFTSVAPSFLSEVVGVSEPAVSGTVVFTVFAASTAGQLLMGRVGVRRALPWGCVVLVVGMAVIAGALLAASLPLLVVGAVTAGAGQGLSFRAGVTEVSEHSPPERRGEITSALFVVLYVAISIPVVGVGIMAVTLGLRTSGLIFTACVAALAATTAVLLWLRPVARNA</sequence>
<dbReference type="InterPro" id="IPR050171">
    <property type="entry name" value="MFS_Transporters"/>
</dbReference>
<feature type="transmembrane region" description="Helical" evidence="8">
    <location>
        <begin position="121"/>
        <end position="143"/>
    </location>
</feature>
<keyword evidence="11" id="KW-1185">Reference proteome</keyword>
<dbReference type="PANTHER" id="PTHR23517">
    <property type="entry name" value="RESISTANCE PROTEIN MDTM, PUTATIVE-RELATED-RELATED"/>
    <property type="match status" value="1"/>
</dbReference>
<keyword evidence="4 8" id="KW-0812">Transmembrane</keyword>
<evidence type="ECO:0000256" key="2">
    <source>
        <dbReference type="ARBA" id="ARBA00022448"/>
    </source>
</evidence>
<dbReference type="InterPro" id="IPR036259">
    <property type="entry name" value="MFS_trans_sf"/>
</dbReference>
<dbReference type="PANTHER" id="PTHR23517:SF13">
    <property type="entry name" value="MAJOR FACILITATOR SUPERFAMILY MFS_1"/>
    <property type="match status" value="1"/>
</dbReference>
<evidence type="ECO:0000256" key="7">
    <source>
        <dbReference type="SAM" id="MobiDB-lite"/>
    </source>
</evidence>
<keyword evidence="6 8" id="KW-0472">Membrane</keyword>
<dbReference type="Proteomes" id="UP001500668">
    <property type="component" value="Unassembled WGS sequence"/>
</dbReference>
<dbReference type="Gene3D" id="1.20.1250.20">
    <property type="entry name" value="MFS general substrate transporter like domains"/>
    <property type="match status" value="1"/>
</dbReference>
<feature type="transmembrane region" description="Helical" evidence="8">
    <location>
        <begin position="59"/>
        <end position="84"/>
    </location>
</feature>
<feature type="transmembrane region" description="Helical" evidence="8">
    <location>
        <begin position="321"/>
        <end position="341"/>
    </location>
</feature>
<evidence type="ECO:0000256" key="5">
    <source>
        <dbReference type="ARBA" id="ARBA00022989"/>
    </source>
</evidence>
<feature type="transmembrane region" description="Helical" evidence="8">
    <location>
        <begin position="295"/>
        <end position="315"/>
    </location>
</feature>
<evidence type="ECO:0000313" key="10">
    <source>
        <dbReference type="EMBL" id="GAA0588418.1"/>
    </source>
</evidence>
<accession>A0ABN1FE21</accession>
<feature type="transmembrane region" description="Helical" evidence="8">
    <location>
        <begin position="362"/>
        <end position="382"/>
    </location>
</feature>
<comment type="subcellular location">
    <subcellularLocation>
        <location evidence="1">Cell membrane</location>
        <topology evidence="1">Multi-pass membrane protein</topology>
    </subcellularLocation>
</comment>
<protein>
    <submittedName>
        <fullName evidence="10">MFS transporter</fullName>
    </submittedName>
</protein>
<feature type="transmembrane region" description="Helical" evidence="8">
    <location>
        <begin position="28"/>
        <end position="47"/>
    </location>
</feature>
<evidence type="ECO:0000256" key="4">
    <source>
        <dbReference type="ARBA" id="ARBA00022692"/>
    </source>
</evidence>
<evidence type="ECO:0000256" key="8">
    <source>
        <dbReference type="SAM" id="Phobius"/>
    </source>
</evidence>
<dbReference type="EMBL" id="BAAACA010000009">
    <property type="protein sequence ID" value="GAA0588418.1"/>
    <property type="molecule type" value="Genomic_DNA"/>
</dbReference>
<evidence type="ECO:0000256" key="1">
    <source>
        <dbReference type="ARBA" id="ARBA00004651"/>
    </source>
</evidence>
<evidence type="ECO:0000259" key="9">
    <source>
        <dbReference type="PROSITE" id="PS50850"/>
    </source>
</evidence>
<evidence type="ECO:0000256" key="3">
    <source>
        <dbReference type="ARBA" id="ARBA00022475"/>
    </source>
</evidence>
<dbReference type="Pfam" id="PF07690">
    <property type="entry name" value="MFS_1"/>
    <property type="match status" value="1"/>
</dbReference>
<name>A0ABN1FE21_9ACTN</name>
<comment type="caution">
    <text evidence="10">The sequence shown here is derived from an EMBL/GenBank/DDBJ whole genome shotgun (WGS) entry which is preliminary data.</text>
</comment>